<accession>A0ABV9Q9A4</accession>
<evidence type="ECO:0000256" key="1">
    <source>
        <dbReference type="ARBA" id="ARBA00006964"/>
    </source>
</evidence>
<dbReference type="Gene3D" id="3.40.1390.30">
    <property type="entry name" value="NIF3 (NGG1p interacting factor 3)-like"/>
    <property type="match status" value="1"/>
</dbReference>
<gene>
    <name evidence="3" type="ORF">ACFO8Q_17855</name>
</gene>
<dbReference type="InterPro" id="IPR002678">
    <property type="entry name" value="DUF34/NIF3"/>
</dbReference>
<dbReference type="Pfam" id="PF01784">
    <property type="entry name" value="DUF34_NIF3"/>
    <property type="match status" value="1"/>
</dbReference>
<comment type="caution">
    <text evidence="3">The sequence shown here is derived from an EMBL/GenBank/DDBJ whole genome shotgun (WGS) entry which is preliminary data.</text>
</comment>
<dbReference type="InterPro" id="IPR036069">
    <property type="entry name" value="DUF34/NIF3_sf"/>
</dbReference>
<organism evidence="3 4">
    <name type="scientific">Effusibacillus consociatus</name>
    <dbReference type="NCBI Taxonomy" id="1117041"/>
    <lineage>
        <taxon>Bacteria</taxon>
        <taxon>Bacillati</taxon>
        <taxon>Bacillota</taxon>
        <taxon>Bacilli</taxon>
        <taxon>Bacillales</taxon>
        <taxon>Alicyclobacillaceae</taxon>
        <taxon>Effusibacillus</taxon>
    </lineage>
</organism>
<reference evidence="4" key="1">
    <citation type="journal article" date="2019" name="Int. J. Syst. Evol. Microbiol.">
        <title>The Global Catalogue of Microorganisms (GCM) 10K type strain sequencing project: providing services to taxonomists for standard genome sequencing and annotation.</title>
        <authorList>
            <consortium name="The Broad Institute Genomics Platform"/>
            <consortium name="The Broad Institute Genome Sequencing Center for Infectious Disease"/>
            <person name="Wu L."/>
            <person name="Ma J."/>
        </authorList>
    </citation>
    <scope>NUCLEOTIDE SEQUENCE [LARGE SCALE GENOMIC DNA]</scope>
    <source>
        <strain evidence="4">WYCCWR 12678</strain>
    </source>
</reference>
<keyword evidence="4" id="KW-1185">Reference proteome</keyword>
<evidence type="ECO:0000256" key="2">
    <source>
        <dbReference type="ARBA" id="ARBA00022112"/>
    </source>
</evidence>
<dbReference type="EMBL" id="JBHSHC010000119">
    <property type="protein sequence ID" value="MFC4769197.1"/>
    <property type="molecule type" value="Genomic_DNA"/>
</dbReference>
<evidence type="ECO:0000313" key="4">
    <source>
        <dbReference type="Proteomes" id="UP001596002"/>
    </source>
</evidence>
<protein>
    <recommendedName>
        <fullName evidence="2">GTP cyclohydrolase 1 type 2 homolog</fullName>
    </recommendedName>
</protein>
<dbReference type="Proteomes" id="UP001596002">
    <property type="component" value="Unassembled WGS sequence"/>
</dbReference>
<comment type="similarity">
    <text evidence="1">Belongs to the GTP cyclohydrolase I type 2/NIF3 family.</text>
</comment>
<dbReference type="SUPFAM" id="SSF102705">
    <property type="entry name" value="NIF3 (NGG1p interacting factor 3)-like"/>
    <property type="match status" value="1"/>
</dbReference>
<dbReference type="RefSeq" id="WP_380027438.1">
    <property type="nucleotide sequence ID" value="NZ_JBHSHC010000119.1"/>
</dbReference>
<evidence type="ECO:0000313" key="3">
    <source>
        <dbReference type="EMBL" id="MFC4769197.1"/>
    </source>
</evidence>
<name>A0ABV9Q9A4_9BACL</name>
<sequence length="337" mass="37127">MTVVNEVVMALDHLTGGRVVHSPNWNSQMKHPFVIWKNSGISGKEILEKPGLVYGDLNRTVKKLAVCMTLSEHDIELALATGVDAIVAHHPIADAASSGGVTLKNYLSLYDIAVLELHEAFHGLHPGIPFLHGHKVIFKDVHYGGKEGNVLFAGTVLPEVRVLGDILWRIDSFMGGDDEEILLKTEQEIRGISSIADASTVTRGRIVLGTAETPVKNILHIFPHTGFSTCDLRRAKEQFPETDTVVASISRVRDESELIREASNLGLNFVIGNSHVLEIYENGLPLAYALDELLPEVEVVVFRERVTSIPVREMGGARLKEYAKTMATNYLVKKVRV</sequence>
<proteinExistence type="inferred from homology"/>